<dbReference type="Pfam" id="PF26606">
    <property type="entry name" value="SCO4848"/>
    <property type="match status" value="1"/>
</dbReference>
<evidence type="ECO:0000313" key="3">
    <source>
        <dbReference type="Proteomes" id="UP000380867"/>
    </source>
</evidence>
<dbReference type="InterPro" id="IPR058061">
    <property type="entry name" value="SCO4848-like"/>
</dbReference>
<evidence type="ECO:0000256" key="1">
    <source>
        <dbReference type="SAM" id="Phobius"/>
    </source>
</evidence>
<name>A0A5M4FAQ7_9ACTN</name>
<keyword evidence="1" id="KW-0472">Membrane</keyword>
<comment type="caution">
    <text evidence="2">The sequence shown here is derived from an EMBL/GenBank/DDBJ whole genome shotgun (WGS) entry which is preliminary data.</text>
</comment>
<proteinExistence type="predicted"/>
<dbReference type="EMBL" id="SDPQ02000003">
    <property type="protein sequence ID" value="KAA1395339.1"/>
    <property type="molecule type" value="Genomic_DNA"/>
</dbReference>
<sequence length="72" mass="7958">MDLPVAWSLVLIVTAIWNFVIWPPFLKRVRKDERSRDAAGNATTFLRVHTILIAISLALAVAVGVLGIVTLF</sequence>
<dbReference type="Proteomes" id="UP000380867">
    <property type="component" value="Unassembled WGS sequence"/>
</dbReference>
<organism evidence="2 3">
    <name type="scientific">Aeromicrobium ginsengisoli</name>
    <dbReference type="NCBI Taxonomy" id="363867"/>
    <lineage>
        <taxon>Bacteria</taxon>
        <taxon>Bacillati</taxon>
        <taxon>Actinomycetota</taxon>
        <taxon>Actinomycetes</taxon>
        <taxon>Propionibacteriales</taxon>
        <taxon>Nocardioidaceae</taxon>
        <taxon>Aeromicrobium</taxon>
    </lineage>
</organism>
<dbReference type="AlphaFoldDB" id="A0A5M4FAQ7"/>
<dbReference type="OrthoDB" id="4954985at2"/>
<dbReference type="RefSeq" id="WP_149690005.1">
    <property type="nucleotide sequence ID" value="NZ_SDPQ02000003.1"/>
</dbReference>
<keyword evidence="3" id="KW-1185">Reference proteome</keyword>
<gene>
    <name evidence="2" type="ORF">ESP70_014335</name>
</gene>
<keyword evidence="1" id="KW-0812">Transmembrane</keyword>
<keyword evidence="1" id="KW-1133">Transmembrane helix</keyword>
<reference evidence="2" key="1">
    <citation type="submission" date="2019-09" db="EMBL/GenBank/DDBJ databases">
        <authorList>
            <person name="Li J."/>
        </authorList>
    </citation>
    <scope>NUCLEOTIDE SEQUENCE [LARGE SCALE GENOMIC DNA]</scope>
    <source>
        <strain evidence="2">JCM 14732</strain>
    </source>
</reference>
<protein>
    <submittedName>
        <fullName evidence="2">Uncharacterized protein</fullName>
    </submittedName>
</protein>
<feature type="transmembrane region" description="Helical" evidence="1">
    <location>
        <begin position="46"/>
        <end position="69"/>
    </location>
</feature>
<dbReference type="NCBIfam" id="NF046117">
    <property type="entry name" value="SCO4848_fam"/>
    <property type="match status" value="1"/>
</dbReference>
<accession>A0A5M4FAQ7</accession>
<feature type="transmembrane region" description="Helical" evidence="1">
    <location>
        <begin position="6"/>
        <end position="25"/>
    </location>
</feature>
<evidence type="ECO:0000313" key="2">
    <source>
        <dbReference type="EMBL" id="KAA1395339.1"/>
    </source>
</evidence>